<dbReference type="Proteomes" id="UP001164539">
    <property type="component" value="Chromosome 4"/>
</dbReference>
<reference evidence="1 2" key="1">
    <citation type="journal article" date="2023" name="Science">
        <title>Complex scaffold remodeling in plant triterpene biosynthesis.</title>
        <authorList>
            <person name="De La Pena R."/>
            <person name="Hodgson H."/>
            <person name="Liu J.C."/>
            <person name="Stephenson M.J."/>
            <person name="Martin A.C."/>
            <person name="Owen C."/>
            <person name="Harkess A."/>
            <person name="Leebens-Mack J."/>
            <person name="Jimenez L.E."/>
            <person name="Osbourn A."/>
            <person name="Sattely E.S."/>
        </authorList>
    </citation>
    <scope>NUCLEOTIDE SEQUENCE [LARGE SCALE GENOMIC DNA]</scope>
    <source>
        <strain evidence="2">cv. JPN11</strain>
        <tissue evidence="1">Leaf</tissue>
    </source>
</reference>
<protein>
    <submittedName>
        <fullName evidence="1">Transcription elongation factor TFIIS-like</fullName>
    </submittedName>
</protein>
<dbReference type="EMBL" id="CM051397">
    <property type="protein sequence ID" value="KAJ4721069.1"/>
    <property type="molecule type" value="Genomic_DNA"/>
</dbReference>
<comment type="caution">
    <text evidence="1">The sequence shown here is derived from an EMBL/GenBank/DDBJ whole genome shotgun (WGS) entry which is preliminary data.</text>
</comment>
<evidence type="ECO:0000313" key="1">
    <source>
        <dbReference type="EMBL" id="KAJ4721069.1"/>
    </source>
</evidence>
<accession>A0ACC1YD59</accession>
<organism evidence="1 2">
    <name type="scientific">Melia azedarach</name>
    <name type="common">Chinaberry tree</name>
    <dbReference type="NCBI Taxonomy" id="155640"/>
    <lineage>
        <taxon>Eukaryota</taxon>
        <taxon>Viridiplantae</taxon>
        <taxon>Streptophyta</taxon>
        <taxon>Embryophyta</taxon>
        <taxon>Tracheophyta</taxon>
        <taxon>Spermatophyta</taxon>
        <taxon>Magnoliopsida</taxon>
        <taxon>eudicotyledons</taxon>
        <taxon>Gunneridae</taxon>
        <taxon>Pentapetalae</taxon>
        <taxon>rosids</taxon>
        <taxon>malvids</taxon>
        <taxon>Sapindales</taxon>
        <taxon>Meliaceae</taxon>
        <taxon>Melia</taxon>
    </lineage>
</organism>
<name>A0ACC1YD59_MELAZ</name>
<keyword evidence="2" id="KW-1185">Reference proteome</keyword>
<evidence type="ECO:0000313" key="2">
    <source>
        <dbReference type="Proteomes" id="UP001164539"/>
    </source>
</evidence>
<proteinExistence type="predicted"/>
<sequence>MEKDLLRLAEDALKAAESAANVDDGFSVNKHPEVCRCVALLKKLKEFPMSYDVLVSTEVDKRLRHLRNHNKEKVRLMAKWLLEIWSSTIKDGLSRNQKRGANVIPVASTKPRNNEGSKNKRKRDREEDGVEKEEGGFNCFMKPSREPKVSKPTVTVAIKSSDASRNKVREILVEALRKVGGEVAGEDNEEMKEKVRASDPVAVAESVESVMFKKLGPYNGANKFKYRSIIFNVKDPKNQDFRRKILLGEVKPERLVGLTTEEMASNERQCENKQIKEKTFSRIQEPVKEESVGKSNNELAWLESIW</sequence>
<gene>
    <name evidence="1" type="ORF">OWV82_008796</name>
</gene>